<sequence length="482" mass="52650">MRPDLKLEKIMKRFYIFLLTFFQMCTPAKIVGVPAPGPNNYWIQFLIQKEIEEIIGNDNLSELSTPQDSDKLTLKHTLLLGAPNADTSGKSLIVDEKGFIYITGDTNGSVYRAANSIGTRDLIFGKYDSQMNPIWTYQIGNARVRLKVEDIAVDSNENTYIIGSTKELFRGAKQEGEDDLFLIKFDSNGNELWSLQNGIPNYSILPSKIALDPSGNIYITGKSTGPFGGPLSGSNGFIAKFDDKGNKNWVKQIAIPNTRSFPEGLVINKTTSDIYITGSGNADYKKDTASGTGIDDLFILKYDNNGNRQFFAQLGSLGKSFHSKSVTVDLSGNVIVSGTSNGRFNDQLTGTSWLGTIVKYDSFGNLQWVQQFGPDSAPPEQAVILSIITDIHGNIFTTGHTKGNILNGTDNSSGVQDAFITKHNSSGQIKWMQQIGIPNATISGNGLGLDSKGNLYVIGNTNRGINETPIIGANDMFLIKYE</sequence>
<protein>
    <submittedName>
        <fullName evidence="1">Beta-propeller repeat protein</fullName>
    </submittedName>
</protein>
<gene>
    <name evidence="1" type="ORF">LBBP_02916</name>
</gene>
<dbReference type="AlphaFoldDB" id="A0A0S2IU09"/>
<dbReference type="PANTHER" id="PTHR35580:SF1">
    <property type="entry name" value="PHYTASE-LIKE DOMAIN-CONTAINING PROTEIN"/>
    <property type="match status" value="1"/>
</dbReference>
<proteinExistence type="predicted"/>
<accession>A0A0S2IU09</accession>
<evidence type="ECO:0000313" key="2">
    <source>
        <dbReference type="Proteomes" id="UP000058857"/>
    </source>
</evidence>
<reference evidence="1 2" key="1">
    <citation type="journal article" date="2015" name="PLoS Negl. Trop. Dis.">
        <title>Distribution of Plasmids in Distinct Leptospira Pathogenic Species.</title>
        <authorList>
            <person name="Wang Y."/>
            <person name="Zhuang X."/>
            <person name="Zhong Y."/>
            <person name="Zhang C."/>
            <person name="Zhang Y."/>
            <person name="Zeng L."/>
            <person name="Zhu Y."/>
            <person name="He P."/>
            <person name="Dong K."/>
            <person name="Pal U."/>
            <person name="Guo X."/>
            <person name="Qin J."/>
        </authorList>
    </citation>
    <scope>NUCLEOTIDE SEQUENCE [LARGE SCALE GENOMIC DNA]</scope>
    <source>
        <strain evidence="1 2">56604</strain>
    </source>
</reference>
<dbReference type="SUPFAM" id="SSF63829">
    <property type="entry name" value="Calcium-dependent phosphotriesterase"/>
    <property type="match status" value="1"/>
</dbReference>
<dbReference type="NCBIfam" id="NF047494">
    <property type="entry name" value="Lepto_SBBP_lipo"/>
    <property type="match status" value="1"/>
</dbReference>
<dbReference type="InterPro" id="IPR011042">
    <property type="entry name" value="6-blade_b-propeller_TolB-like"/>
</dbReference>
<dbReference type="InterPro" id="IPR010620">
    <property type="entry name" value="SBBP_repeat"/>
</dbReference>
<dbReference type="Pfam" id="PF06739">
    <property type="entry name" value="SBBP"/>
    <property type="match status" value="6"/>
</dbReference>
<dbReference type="InterPro" id="IPR052918">
    <property type="entry name" value="Motility_Chemotaxis_Reg"/>
</dbReference>
<name>A0A0S2IU09_LEPBO</name>
<organism evidence="1">
    <name type="scientific">Leptospira borgpetersenii serovar Ballum</name>
    <dbReference type="NCBI Taxonomy" id="280505"/>
    <lineage>
        <taxon>Bacteria</taxon>
        <taxon>Pseudomonadati</taxon>
        <taxon>Spirochaetota</taxon>
        <taxon>Spirochaetia</taxon>
        <taxon>Leptospirales</taxon>
        <taxon>Leptospiraceae</taxon>
        <taxon>Leptospira</taxon>
    </lineage>
</organism>
<dbReference type="PATRIC" id="fig|280505.15.peg.2843"/>
<dbReference type="EMBL" id="CP012029">
    <property type="protein sequence ID" value="ALO27132.1"/>
    <property type="molecule type" value="Genomic_DNA"/>
</dbReference>
<evidence type="ECO:0000313" key="1">
    <source>
        <dbReference type="EMBL" id="ALO27132.1"/>
    </source>
</evidence>
<dbReference type="Gene3D" id="2.120.10.30">
    <property type="entry name" value="TolB, C-terminal domain"/>
    <property type="match status" value="1"/>
</dbReference>
<dbReference type="PANTHER" id="PTHR35580">
    <property type="entry name" value="CELL SURFACE GLYCOPROTEIN (S-LAYER PROTEIN)-LIKE PROTEIN"/>
    <property type="match status" value="1"/>
</dbReference>
<dbReference type="Proteomes" id="UP000058857">
    <property type="component" value="Chromosome 1"/>
</dbReference>